<dbReference type="PROSITE" id="PS00936">
    <property type="entry name" value="RIBOSOMAL_L35"/>
    <property type="match status" value="1"/>
</dbReference>
<dbReference type="GO" id="GO:0015934">
    <property type="term" value="C:large ribosomal subunit"/>
    <property type="evidence" value="ECO:0007669"/>
    <property type="project" value="TreeGrafter"/>
</dbReference>
<organism evidence="5 6">
    <name type="scientific">Capsaspora owczarzaki (strain ATCC 30864)</name>
    <dbReference type="NCBI Taxonomy" id="595528"/>
    <lineage>
        <taxon>Eukaryota</taxon>
        <taxon>Filasterea</taxon>
        <taxon>Capsaspora</taxon>
    </lineage>
</organism>
<dbReference type="InterPro" id="IPR037229">
    <property type="entry name" value="Ribosomal_bL35_sf"/>
</dbReference>
<keyword evidence="2 4" id="KW-0689">Ribosomal protein</keyword>
<dbReference type="Gene3D" id="4.10.410.60">
    <property type="match status" value="1"/>
</dbReference>
<reference evidence="6" key="1">
    <citation type="submission" date="2011-02" db="EMBL/GenBank/DDBJ databases">
        <title>The Genome Sequence of Capsaspora owczarzaki ATCC 30864.</title>
        <authorList>
            <person name="Russ C."/>
            <person name="Cuomo C."/>
            <person name="Burger G."/>
            <person name="Gray M.W."/>
            <person name="Holland P.W.H."/>
            <person name="King N."/>
            <person name="Lang F.B.F."/>
            <person name="Roger A.J."/>
            <person name="Ruiz-Trillo I."/>
            <person name="Young S.K."/>
            <person name="Zeng Q."/>
            <person name="Gargeya S."/>
            <person name="Alvarado L."/>
            <person name="Berlin A."/>
            <person name="Chapman S.B."/>
            <person name="Chen Z."/>
            <person name="Freedman E."/>
            <person name="Gellesch M."/>
            <person name="Goldberg J."/>
            <person name="Griggs A."/>
            <person name="Gujja S."/>
            <person name="Heilman E."/>
            <person name="Heiman D."/>
            <person name="Howarth C."/>
            <person name="Mehta T."/>
            <person name="Neiman D."/>
            <person name="Pearson M."/>
            <person name="Roberts A."/>
            <person name="Saif S."/>
            <person name="Shea T."/>
            <person name="Shenoy N."/>
            <person name="Sisk P."/>
            <person name="Stolte C."/>
            <person name="Sykes S."/>
            <person name="White J."/>
            <person name="Yandava C."/>
            <person name="Haas B."/>
            <person name="Nusbaum C."/>
            <person name="Birren B."/>
        </authorList>
    </citation>
    <scope>NUCLEOTIDE SEQUENCE</scope>
    <source>
        <strain evidence="6">ATCC 30864</strain>
    </source>
</reference>
<dbReference type="InterPro" id="IPR001706">
    <property type="entry name" value="Ribosomal_bL35"/>
</dbReference>
<dbReference type="SUPFAM" id="SSF143034">
    <property type="entry name" value="L35p-like"/>
    <property type="match status" value="1"/>
</dbReference>
<dbReference type="PRINTS" id="PR00064">
    <property type="entry name" value="RIBOSOMALL35"/>
</dbReference>
<dbReference type="InterPro" id="IPR018265">
    <property type="entry name" value="Ribosomal_bL35_CS"/>
</dbReference>
<dbReference type="PANTHER" id="PTHR33343">
    <property type="entry name" value="54S RIBOSOMAL PROTEIN BL35M"/>
    <property type="match status" value="1"/>
</dbReference>
<comment type="similarity">
    <text evidence="1 4">Belongs to the bacterial ribosomal protein bL35 family.</text>
</comment>
<evidence type="ECO:0000313" key="5">
    <source>
        <dbReference type="EMBL" id="KJE93362.1"/>
    </source>
</evidence>
<evidence type="ECO:0000256" key="1">
    <source>
        <dbReference type="ARBA" id="ARBA00006598"/>
    </source>
</evidence>
<gene>
    <name evidence="5" type="ORF">CAOG_004162</name>
</gene>
<dbReference type="InParanoid" id="A0A0D2VR90"/>
<dbReference type="PANTHER" id="PTHR33343:SF1">
    <property type="entry name" value="LARGE RIBOSOMAL SUBUNIT PROTEIN BL35M"/>
    <property type="match status" value="1"/>
</dbReference>
<dbReference type="EMBL" id="KE346365">
    <property type="protein sequence ID" value="KJE93362.1"/>
    <property type="molecule type" value="Genomic_DNA"/>
</dbReference>
<dbReference type="AlphaFoldDB" id="A0A0D2VR90"/>
<dbReference type="GO" id="GO:0003735">
    <property type="term" value="F:structural constituent of ribosome"/>
    <property type="evidence" value="ECO:0007669"/>
    <property type="project" value="InterPro"/>
</dbReference>
<accession>A0A0D2VR90</accession>
<protein>
    <recommendedName>
        <fullName evidence="4">50S ribosomal protein L35</fullName>
    </recommendedName>
</protein>
<proteinExistence type="inferred from homology"/>
<evidence type="ECO:0000256" key="4">
    <source>
        <dbReference type="RuleBase" id="RU000568"/>
    </source>
</evidence>
<keyword evidence="6" id="KW-1185">Reference proteome</keyword>
<evidence type="ECO:0000256" key="3">
    <source>
        <dbReference type="ARBA" id="ARBA00023274"/>
    </source>
</evidence>
<name>A0A0D2VR90_CAPO3</name>
<evidence type="ECO:0000313" key="6">
    <source>
        <dbReference type="Proteomes" id="UP000008743"/>
    </source>
</evidence>
<keyword evidence="3 4" id="KW-0687">Ribonucleoprotein</keyword>
<dbReference type="InterPro" id="IPR021137">
    <property type="entry name" value="Ribosomal_bL35-like"/>
</dbReference>
<dbReference type="Proteomes" id="UP000008743">
    <property type="component" value="Unassembled WGS sequence"/>
</dbReference>
<sequence>MALLASQASGLRALVRAATSTSSSTATATLATSMIAARATPAAVSVRSLSSLQSSVAHSPAMLLHAIRSGSALAPAGFATGATAASPSTSLASAAAANAHAVGLLSGAAGSALAVSPAASPLLAQAVRCAHKRVLKKPRLYKLKSRSAVKRRFRLMANGRYKRRQAGKQHLNIHKSRKRKNRLAKTVLTTNTHTKTIRRILVKRR</sequence>
<evidence type="ECO:0000256" key="2">
    <source>
        <dbReference type="ARBA" id="ARBA00022980"/>
    </source>
</evidence>
<dbReference type="HAMAP" id="MF_00514">
    <property type="entry name" value="Ribosomal_bL35"/>
    <property type="match status" value="1"/>
</dbReference>
<dbReference type="RefSeq" id="XP_004347987.1">
    <property type="nucleotide sequence ID" value="XM_004347937.2"/>
</dbReference>
<dbReference type="Pfam" id="PF01632">
    <property type="entry name" value="Ribosomal_L35p"/>
    <property type="match status" value="1"/>
</dbReference>
<dbReference type="OrthoDB" id="162638at2759"/>
<dbReference type="GO" id="GO:0006412">
    <property type="term" value="P:translation"/>
    <property type="evidence" value="ECO:0007669"/>
    <property type="project" value="InterPro"/>
</dbReference>